<gene>
    <name evidence="2" type="ORF">CE91St7_27390</name>
</gene>
<keyword evidence="1" id="KW-0175">Coiled coil</keyword>
<proteinExistence type="predicted"/>
<evidence type="ECO:0000313" key="3">
    <source>
        <dbReference type="Proteomes" id="UP001055104"/>
    </source>
</evidence>
<dbReference type="Proteomes" id="UP001055104">
    <property type="component" value="Unassembled WGS sequence"/>
</dbReference>
<feature type="coiled-coil region" evidence="1">
    <location>
        <begin position="271"/>
        <end position="314"/>
    </location>
</feature>
<comment type="caution">
    <text evidence="2">The sequence shown here is derived from an EMBL/GenBank/DDBJ whole genome shotgun (WGS) entry which is preliminary data.</text>
</comment>
<accession>A0AA37NN81</accession>
<name>A0AA37NN81_9BACT</name>
<dbReference type="EMBL" id="BQOB01000001">
    <property type="protein sequence ID" value="GKH81855.1"/>
    <property type="molecule type" value="Genomic_DNA"/>
</dbReference>
<dbReference type="RefSeq" id="WP_195355448.1">
    <property type="nucleotide sequence ID" value="NZ_BQOA01000001.1"/>
</dbReference>
<evidence type="ECO:0008006" key="4">
    <source>
        <dbReference type="Google" id="ProtNLM"/>
    </source>
</evidence>
<evidence type="ECO:0000256" key="1">
    <source>
        <dbReference type="SAM" id="Coils"/>
    </source>
</evidence>
<evidence type="ECO:0000313" key="2">
    <source>
        <dbReference type="EMBL" id="GKH81855.1"/>
    </source>
</evidence>
<protein>
    <recommendedName>
        <fullName evidence="4">Lantibiotic ABC transporter</fullName>
    </recommendedName>
</protein>
<dbReference type="AlphaFoldDB" id="A0AA37NN81"/>
<reference evidence="2" key="1">
    <citation type="submission" date="2022-01" db="EMBL/GenBank/DDBJ databases">
        <title>Novel bile acid biosynthetic pathways are enriched in the microbiome of centenarians.</title>
        <authorList>
            <person name="Sato Y."/>
            <person name="Atarashi K."/>
            <person name="Plichta R.D."/>
            <person name="Arai Y."/>
            <person name="Sasajima S."/>
            <person name="Kearney M.S."/>
            <person name="Suda W."/>
            <person name="Takeshita K."/>
            <person name="Sasaki T."/>
            <person name="Okamoto S."/>
            <person name="Skelly N.A."/>
            <person name="Okamura Y."/>
            <person name="Vlamakis H."/>
            <person name="Li Y."/>
            <person name="Tanoue T."/>
            <person name="Takei H."/>
            <person name="Nittono H."/>
            <person name="Narushima S."/>
            <person name="Irie J."/>
            <person name="Itoh H."/>
            <person name="Moriya K."/>
            <person name="Sugiura Y."/>
            <person name="Suematsu M."/>
            <person name="Moritoki N."/>
            <person name="Shibata S."/>
            <person name="Littman R.D."/>
            <person name="Fischbach A.M."/>
            <person name="Uwamino Y."/>
            <person name="Inoue T."/>
            <person name="Honda A."/>
            <person name="Hattori M."/>
            <person name="Murai T."/>
            <person name="Xavier J.R."/>
            <person name="Hirose N."/>
            <person name="Honda K."/>
        </authorList>
    </citation>
    <scope>NUCLEOTIDE SEQUENCE</scope>
    <source>
        <strain evidence="2">CE91-St7</strain>
    </source>
</reference>
<organism evidence="2 3">
    <name type="scientific">Phocaeicola dorei</name>
    <dbReference type="NCBI Taxonomy" id="357276"/>
    <lineage>
        <taxon>Bacteria</taxon>
        <taxon>Pseudomonadati</taxon>
        <taxon>Bacteroidota</taxon>
        <taxon>Bacteroidia</taxon>
        <taxon>Bacteroidales</taxon>
        <taxon>Bacteroidaceae</taxon>
        <taxon>Phocaeicola</taxon>
    </lineage>
</organism>
<sequence length="593" mass="69228">MQYYINVTSWNLLESFVTESLSPFAFYQNRNFGNNLSRYLDKSNEKTNFLILSTKDRGGDYVIKIDEALLDSSCIFPIRKSRTLFIYSKTIFYKKGSVEFRFSSEDLRDSLMAESQILSEVKCVEKYSSDFFVKFVKQVDSKELSKRNGDNPFSFQQNEFIEQDNIYNKVKGAIVAYVRGVSSSVNGEMQTLTIKTTDLKNDFAGLNTSIMVNECSVSNAGNFIRSIRECKELYLRTIKKQTNLFDIIEQQFYEIVKLASKRETEISGFYSQDKKEREKSLLQEKENLENKLFCIESETELAKLKNELERIKTEEKERGKMYGKSRKYYEKGTEKYNRKQFLKFEIKKFEEDHEEYHNLKNHIADIKQQLANLTNVPTTYDAAISALFVRISDIINDILRNIKLNIKPMAEVNYSVFNMAKMPYTNLTIENCSQAELDFFNVTLKEIFLLENANISEAYILNLIIMAAKDFKSLPSANTKEGQLIISTLQTYWKYKNNRVAGFEIPCSLPIFSSIMAFFVKPFGFDQMERFMQNRGINYKQYGFMLWGGAIGYASLPKTFTNLLYSNDNIYKRMDDFLFSLHRNIELQRPCNQ</sequence>